<evidence type="ECO:0000313" key="4">
    <source>
        <dbReference type="Proteomes" id="UP001203665"/>
    </source>
</evidence>
<comment type="caution">
    <text evidence="3">The sequence shown here is derived from an EMBL/GenBank/DDBJ whole genome shotgun (WGS) entry which is preliminary data.</text>
</comment>
<proteinExistence type="inferred from homology"/>
<dbReference type="EMBL" id="JAMQJY010000001">
    <property type="protein sequence ID" value="MCM2675344.1"/>
    <property type="molecule type" value="Genomic_DNA"/>
</dbReference>
<name>A0ABT0XJG1_9BACI</name>
<feature type="short sequence motif" description="HXTX 2" evidence="2">
    <location>
        <begin position="128"/>
        <end position="131"/>
    </location>
</feature>
<comment type="catalytic activity">
    <reaction evidence="2">
        <text>a 3'-end 2',3'-cyclophospho-ribonucleotide-RNA + H2O = a 3'-end 2'-phospho-ribonucleotide-RNA + H(+)</text>
        <dbReference type="Rhea" id="RHEA:11828"/>
        <dbReference type="Rhea" id="RHEA-COMP:10464"/>
        <dbReference type="Rhea" id="RHEA-COMP:17353"/>
        <dbReference type="ChEBI" id="CHEBI:15377"/>
        <dbReference type="ChEBI" id="CHEBI:15378"/>
        <dbReference type="ChEBI" id="CHEBI:83064"/>
        <dbReference type="ChEBI" id="CHEBI:173113"/>
        <dbReference type="EC" id="3.1.4.58"/>
    </reaction>
</comment>
<protein>
    <recommendedName>
        <fullName evidence="2">RNA 2',3'-cyclic phosphodiesterase</fullName>
        <shortName evidence="2">RNA 2',3'-CPDase</shortName>
        <ecNumber evidence="2">3.1.4.58</ecNumber>
    </recommendedName>
</protein>
<evidence type="ECO:0000313" key="3">
    <source>
        <dbReference type="EMBL" id="MCM2675344.1"/>
    </source>
</evidence>
<feature type="active site" description="Proton acceptor" evidence="2">
    <location>
        <position position="128"/>
    </location>
</feature>
<dbReference type="InterPro" id="IPR009097">
    <property type="entry name" value="Cyclic_Pdiesterase"/>
</dbReference>
<dbReference type="Proteomes" id="UP001203665">
    <property type="component" value="Unassembled WGS sequence"/>
</dbReference>
<dbReference type="NCBIfam" id="TIGR02258">
    <property type="entry name" value="2_5_ligase"/>
    <property type="match status" value="1"/>
</dbReference>
<dbReference type="Gene3D" id="3.90.1140.10">
    <property type="entry name" value="Cyclic phosphodiesterase"/>
    <property type="match status" value="1"/>
</dbReference>
<gene>
    <name evidence="3" type="primary">thpR</name>
    <name evidence="3" type="ORF">NDM98_07470</name>
</gene>
<dbReference type="RefSeq" id="WP_251605898.1">
    <property type="nucleotide sequence ID" value="NZ_JAMQJY010000001.1"/>
</dbReference>
<organism evidence="3 4">
    <name type="scientific">Alkalicoccobacillus plakortidis</name>
    <dbReference type="NCBI Taxonomy" id="444060"/>
    <lineage>
        <taxon>Bacteria</taxon>
        <taxon>Bacillati</taxon>
        <taxon>Bacillota</taxon>
        <taxon>Bacilli</taxon>
        <taxon>Bacillales</taxon>
        <taxon>Bacillaceae</taxon>
        <taxon>Alkalicoccobacillus</taxon>
    </lineage>
</organism>
<accession>A0ABT0XJG1</accession>
<feature type="active site" description="Proton donor" evidence="2">
    <location>
        <position position="42"/>
    </location>
</feature>
<dbReference type="InterPro" id="IPR004175">
    <property type="entry name" value="RNA_CPDase"/>
</dbReference>
<dbReference type="Pfam" id="PF13563">
    <property type="entry name" value="2_5_RNA_ligase2"/>
    <property type="match status" value="1"/>
</dbReference>
<keyword evidence="1 2" id="KW-0378">Hydrolase</keyword>
<comment type="function">
    <text evidence="2">Hydrolyzes RNA 2',3'-cyclic phosphodiester to an RNA 2'-phosphomonoester.</text>
</comment>
<sequence>MQDHFFIAIPVPIQLRQDIHDKLKMVWNEEDFLKWVHFQDYHITLVFLGAIEQTQRKTLIEKINKYLINCPSFSLSISHPGIFGREQQPRIYWLGVEECDELSRLQNYIKEIARDCGVQVDSRPYQPHLTISRKWMNQMNFKHKFVPLEEKTFKVSNVVLFQTIPDREPKYKAVQYMTLGRDNK</sequence>
<dbReference type="PANTHER" id="PTHR35561">
    <property type="entry name" value="RNA 2',3'-CYCLIC PHOSPHODIESTERASE"/>
    <property type="match status" value="1"/>
</dbReference>
<keyword evidence="4" id="KW-1185">Reference proteome</keyword>
<comment type="similarity">
    <text evidence="2">Belongs to the 2H phosphoesterase superfamily. ThpR family.</text>
</comment>
<evidence type="ECO:0000256" key="2">
    <source>
        <dbReference type="HAMAP-Rule" id="MF_01940"/>
    </source>
</evidence>
<feature type="short sequence motif" description="HXTX 1" evidence="2">
    <location>
        <begin position="42"/>
        <end position="45"/>
    </location>
</feature>
<reference evidence="3" key="1">
    <citation type="submission" date="2022-06" db="EMBL/GenBank/DDBJ databases">
        <title>Alkalicoccobacillus porphyridii sp. nov., isolated from a marine red alga, Porphyridium purpureum and reclassification of Shouchella plakortidis and Shouchella gibsonii as Alkalicoccobacillus plakortidis comb. nov. and Alkalicoccobacillus gibsonii comb. nov.</title>
        <authorList>
            <person name="Kim K.H."/>
            <person name="Lee J.K."/>
            <person name="Han D.M."/>
            <person name="Baek J.H."/>
            <person name="Jeon C.O."/>
        </authorList>
    </citation>
    <scope>NUCLEOTIDE SEQUENCE</scope>
    <source>
        <strain evidence="3">DSM 19153</strain>
    </source>
</reference>
<dbReference type="EC" id="3.1.4.58" evidence="2"/>
<dbReference type="HAMAP" id="MF_01940">
    <property type="entry name" value="RNA_CPDase"/>
    <property type="match status" value="1"/>
</dbReference>
<dbReference type="PANTHER" id="PTHR35561:SF1">
    <property type="entry name" value="RNA 2',3'-CYCLIC PHOSPHODIESTERASE"/>
    <property type="match status" value="1"/>
</dbReference>
<evidence type="ECO:0000256" key="1">
    <source>
        <dbReference type="ARBA" id="ARBA00022801"/>
    </source>
</evidence>
<dbReference type="SUPFAM" id="SSF55144">
    <property type="entry name" value="LigT-like"/>
    <property type="match status" value="1"/>
</dbReference>